<dbReference type="Proteomes" id="UP001627154">
    <property type="component" value="Unassembled WGS sequence"/>
</dbReference>
<organism evidence="1 2">
    <name type="scientific">Trichogramma kaykai</name>
    <dbReference type="NCBI Taxonomy" id="54128"/>
    <lineage>
        <taxon>Eukaryota</taxon>
        <taxon>Metazoa</taxon>
        <taxon>Ecdysozoa</taxon>
        <taxon>Arthropoda</taxon>
        <taxon>Hexapoda</taxon>
        <taxon>Insecta</taxon>
        <taxon>Pterygota</taxon>
        <taxon>Neoptera</taxon>
        <taxon>Endopterygota</taxon>
        <taxon>Hymenoptera</taxon>
        <taxon>Apocrita</taxon>
        <taxon>Proctotrupomorpha</taxon>
        <taxon>Chalcidoidea</taxon>
        <taxon>Trichogrammatidae</taxon>
        <taxon>Trichogramma</taxon>
    </lineage>
</organism>
<protein>
    <submittedName>
        <fullName evidence="1">Uncharacterized protein</fullName>
    </submittedName>
</protein>
<sequence>MGLTPSLNGFGDPKNIRKHQARSSCNGLISYEQIPDNDLGELNANRKMDRQKARHRTSPCLWVLGHGTCAETAKPKMGPKVLQGNIYWMP</sequence>
<accession>A0ABD2WHM0</accession>
<dbReference type="AlphaFoldDB" id="A0ABD2WHM0"/>
<proteinExistence type="predicted"/>
<name>A0ABD2WHM0_9HYME</name>
<evidence type="ECO:0000313" key="1">
    <source>
        <dbReference type="EMBL" id="KAL3392205.1"/>
    </source>
</evidence>
<keyword evidence="2" id="KW-1185">Reference proteome</keyword>
<comment type="caution">
    <text evidence="1">The sequence shown here is derived from an EMBL/GenBank/DDBJ whole genome shotgun (WGS) entry which is preliminary data.</text>
</comment>
<reference evidence="1 2" key="1">
    <citation type="journal article" date="2024" name="bioRxiv">
        <title>A reference genome for Trichogramma kaykai: A tiny desert-dwelling parasitoid wasp with competing sex-ratio distorters.</title>
        <authorList>
            <person name="Culotta J."/>
            <person name="Lindsey A.R."/>
        </authorList>
    </citation>
    <scope>NUCLEOTIDE SEQUENCE [LARGE SCALE GENOMIC DNA]</scope>
    <source>
        <strain evidence="1 2">KSX58</strain>
    </source>
</reference>
<evidence type="ECO:0000313" key="2">
    <source>
        <dbReference type="Proteomes" id="UP001627154"/>
    </source>
</evidence>
<gene>
    <name evidence="1" type="ORF">TKK_013506</name>
</gene>
<dbReference type="EMBL" id="JBJJXI010000107">
    <property type="protein sequence ID" value="KAL3392205.1"/>
    <property type="molecule type" value="Genomic_DNA"/>
</dbReference>